<evidence type="ECO:0000259" key="2">
    <source>
        <dbReference type="Pfam" id="PF00534"/>
    </source>
</evidence>
<dbReference type="RefSeq" id="WP_212507997.1">
    <property type="nucleotide sequence ID" value="NZ_CP060696.1"/>
</dbReference>
<dbReference type="Pfam" id="PF00534">
    <property type="entry name" value="Glycos_transf_1"/>
    <property type="match status" value="1"/>
</dbReference>
<dbReference type="PANTHER" id="PTHR46401">
    <property type="entry name" value="GLYCOSYLTRANSFERASE WBBK-RELATED"/>
    <property type="match status" value="1"/>
</dbReference>
<evidence type="ECO:0000313" key="4">
    <source>
        <dbReference type="Proteomes" id="UP000516046"/>
    </source>
</evidence>
<dbReference type="GO" id="GO:0009103">
    <property type="term" value="P:lipopolysaccharide biosynthetic process"/>
    <property type="evidence" value="ECO:0007669"/>
    <property type="project" value="TreeGrafter"/>
</dbReference>
<dbReference type="KEGG" id="caml:H6X83_04690"/>
<dbReference type="CDD" id="cd03801">
    <property type="entry name" value="GT4_PimA-like"/>
    <property type="match status" value="1"/>
</dbReference>
<reference evidence="3 4" key="1">
    <citation type="submission" date="2020-08" db="EMBL/GenBank/DDBJ databases">
        <authorList>
            <person name="Ren C."/>
            <person name="Gu Y."/>
            <person name="Xu Y."/>
        </authorList>
    </citation>
    <scope>NUCLEOTIDE SEQUENCE [LARGE SCALE GENOMIC DNA]</scope>
    <source>
        <strain evidence="3 4">LBM18003</strain>
    </source>
</reference>
<name>A0A7G9WJR6_9FIRM</name>
<organism evidence="3 4">
    <name type="scientific">Caproicibacterium amylolyticum</name>
    <dbReference type="NCBI Taxonomy" id="2766537"/>
    <lineage>
        <taxon>Bacteria</taxon>
        <taxon>Bacillati</taxon>
        <taxon>Bacillota</taxon>
        <taxon>Clostridia</taxon>
        <taxon>Eubacteriales</taxon>
        <taxon>Oscillospiraceae</taxon>
        <taxon>Caproicibacterium</taxon>
    </lineage>
</organism>
<dbReference type="AlphaFoldDB" id="A0A7G9WJR6"/>
<evidence type="ECO:0000313" key="3">
    <source>
        <dbReference type="EMBL" id="QNO18928.1"/>
    </source>
</evidence>
<dbReference type="Proteomes" id="UP000516046">
    <property type="component" value="Chromosome"/>
</dbReference>
<dbReference type="Gene3D" id="3.40.50.2000">
    <property type="entry name" value="Glycogen Phosphorylase B"/>
    <property type="match status" value="1"/>
</dbReference>
<dbReference type="SUPFAM" id="SSF53756">
    <property type="entry name" value="UDP-Glycosyltransferase/glycogen phosphorylase"/>
    <property type="match status" value="1"/>
</dbReference>
<feature type="domain" description="Glycosyl transferase family 1" evidence="2">
    <location>
        <begin position="159"/>
        <end position="306"/>
    </location>
</feature>
<dbReference type="PANTHER" id="PTHR46401:SF2">
    <property type="entry name" value="GLYCOSYLTRANSFERASE WBBK-RELATED"/>
    <property type="match status" value="1"/>
</dbReference>
<accession>A0A7G9WJR6</accession>
<sequence>MKTLLCIRSDYLTSFAGDSRQLLETAAFLRRHGADVQICTAADSIKKCDAVHLFNLTRITETYAFFQAAVQYRKRILLTPIFWDLSRYYQFMKDEVQLAQWEYYKSFRREILQGCSMVCPSGRLEETRLCMDSGTIFPSTVVPCGVFAPQREDTLTERIFAHKPYLFCSARICPRKNQLALCKAANQIGINVVLAGKDECQPYLTKCLAYPNVFYAGFLRENQLWPIYRNAALHVLCSFVETPGLSSLEAGLAGADLLSTSAGNAYEYFGEDACYCDPYDESSLKDAILTALSKSKQPALRQRIREQFLWENALQPLQQVYRNFGLCSPAV</sequence>
<keyword evidence="1 3" id="KW-0808">Transferase</keyword>
<dbReference type="EMBL" id="CP060696">
    <property type="protein sequence ID" value="QNO18928.1"/>
    <property type="molecule type" value="Genomic_DNA"/>
</dbReference>
<proteinExistence type="predicted"/>
<keyword evidence="4" id="KW-1185">Reference proteome</keyword>
<protein>
    <submittedName>
        <fullName evidence="3">Glycosyltransferase family 4 protein</fullName>
    </submittedName>
</protein>
<evidence type="ECO:0000256" key="1">
    <source>
        <dbReference type="ARBA" id="ARBA00022679"/>
    </source>
</evidence>
<dbReference type="InterPro" id="IPR001296">
    <property type="entry name" value="Glyco_trans_1"/>
</dbReference>
<gene>
    <name evidence="3" type="ORF">H6X83_04690</name>
</gene>
<dbReference type="GO" id="GO:0016757">
    <property type="term" value="F:glycosyltransferase activity"/>
    <property type="evidence" value="ECO:0007669"/>
    <property type="project" value="InterPro"/>
</dbReference>